<dbReference type="GeneID" id="28894265"/>
<dbReference type="InParanoid" id="A0A165GYH0"/>
<dbReference type="EMBL" id="KV407458">
    <property type="protein sequence ID" value="KZF22761.1"/>
    <property type="molecule type" value="Genomic_DNA"/>
</dbReference>
<sequence>MNGEGPQVSDGPNDWDEARLEAALERLQEMHIQLRGLRGVLNDVISPLSMSYATPEDLYKRYVNTTKDASKRLESFKLYMNSGDSKEVLERAKSSRAAAQPEQPWTSTDHPDWFDREDKTQADTVTAPPTVAETENVNDTEDDMVVEASPKQIIEEFKGAHGEIITSLEDETGIINVTLPSPANLHFQLDPNSDGQESKEYQVACKGTSRLNMPIFRSIQTHKQSNNLKYMLDMLASYLDVKSRVCARCGRLLDTKAQFPVVRSLRKTKQADETVLKTWEALHEGCI</sequence>
<evidence type="ECO:0000313" key="7">
    <source>
        <dbReference type="EMBL" id="KZF22761.1"/>
    </source>
</evidence>
<protein>
    <recommendedName>
        <fullName evidence="9">Mediator complex subunit 27</fullName>
    </recommendedName>
</protein>
<dbReference type="STRING" id="1328760.A0A165GYH0"/>
<keyword evidence="8" id="KW-1185">Reference proteome</keyword>
<comment type="subcellular location">
    <subcellularLocation>
        <location evidence="1">Nucleus</location>
    </subcellularLocation>
</comment>
<keyword evidence="3" id="KW-0805">Transcription regulation</keyword>
<keyword evidence="4" id="KW-0804">Transcription</keyword>
<evidence type="ECO:0000313" key="8">
    <source>
        <dbReference type="Proteomes" id="UP000076632"/>
    </source>
</evidence>
<proteinExistence type="inferred from homology"/>
<evidence type="ECO:0008006" key="9">
    <source>
        <dbReference type="Google" id="ProtNLM"/>
    </source>
</evidence>
<accession>A0A165GYH0</accession>
<dbReference type="OrthoDB" id="5326237at2759"/>
<dbReference type="GO" id="GO:0016592">
    <property type="term" value="C:mediator complex"/>
    <property type="evidence" value="ECO:0007669"/>
    <property type="project" value="InterPro"/>
</dbReference>
<dbReference type="OMA" id="KQTPCVK"/>
<gene>
    <name evidence="7" type="ORF">L228DRAFT_135470</name>
</gene>
<feature type="region of interest" description="Disordered" evidence="6">
    <location>
        <begin position="89"/>
        <end position="113"/>
    </location>
</feature>
<dbReference type="AlphaFoldDB" id="A0A165GYH0"/>
<evidence type="ECO:0000256" key="4">
    <source>
        <dbReference type="ARBA" id="ARBA00023163"/>
    </source>
</evidence>
<evidence type="ECO:0000256" key="2">
    <source>
        <dbReference type="ARBA" id="ARBA00008048"/>
    </source>
</evidence>
<reference evidence="7 8" key="1">
    <citation type="journal article" date="2016" name="Fungal Biol.">
        <title>The genome of Xylona heveae provides a window into fungal endophytism.</title>
        <authorList>
            <person name="Gazis R."/>
            <person name="Kuo A."/>
            <person name="Riley R."/>
            <person name="LaButti K."/>
            <person name="Lipzen A."/>
            <person name="Lin J."/>
            <person name="Amirebrahimi M."/>
            <person name="Hesse C.N."/>
            <person name="Spatafora J.W."/>
            <person name="Henrissat B."/>
            <person name="Hainaut M."/>
            <person name="Grigoriev I.V."/>
            <person name="Hibbett D.S."/>
        </authorList>
    </citation>
    <scope>NUCLEOTIDE SEQUENCE [LARGE SCALE GENOMIC DNA]</scope>
    <source>
        <strain evidence="7 8">TC161</strain>
    </source>
</reference>
<evidence type="ECO:0000256" key="6">
    <source>
        <dbReference type="SAM" id="MobiDB-lite"/>
    </source>
</evidence>
<evidence type="ECO:0000256" key="5">
    <source>
        <dbReference type="ARBA" id="ARBA00023242"/>
    </source>
</evidence>
<organism evidence="7 8">
    <name type="scientific">Xylona heveae (strain CBS 132557 / TC161)</name>
    <dbReference type="NCBI Taxonomy" id="1328760"/>
    <lineage>
        <taxon>Eukaryota</taxon>
        <taxon>Fungi</taxon>
        <taxon>Dikarya</taxon>
        <taxon>Ascomycota</taxon>
        <taxon>Pezizomycotina</taxon>
        <taxon>Xylonomycetes</taxon>
        <taxon>Xylonales</taxon>
        <taxon>Xylonaceae</taxon>
        <taxon>Xylona</taxon>
    </lineage>
</organism>
<comment type="similarity">
    <text evidence="2">Belongs to the Mediator complex subunit 27 family.</text>
</comment>
<dbReference type="RefSeq" id="XP_018188316.1">
    <property type="nucleotide sequence ID" value="XM_018329128.1"/>
</dbReference>
<dbReference type="Proteomes" id="UP000076632">
    <property type="component" value="Unassembled WGS sequence"/>
</dbReference>
<evidence type="ECO:0000256" key="1">
    <source>
        <dbReference type="ARBA" id="ARBA00004123"/>
    </source>
</evidence>
<evidence type="ECO:0000256" key="3">
    <source>
        <dbReference type="ARBA" id="ARBA00023015"/>
    </source>
</evidence>
<keyword evidence="5" id="KW-0539">Nucleus</keyword>
<dbReference type="Pfam" id="PF11571">
    <property type="entry name" value="Med27"/>
    <property type="match status" value="1"/>
</dbReference>
<dbReference type="InterPro" id="IPR021627">
    <property type="entry name" value="Mediator_Med27"/>
</dbReference>
<name>A0A165GYH0_XYLHT</name>